<evidence type="ECO:0000313" key="2">
    <source>
        <dbReference type="EMBL" id="CEM46817.1"/>
    </source>
</evidence>
<feature type="chain" id="PRO_5005191881" description="DUF4336 domain-containing protein" evidence="1">
    <location>
        <begin position="32"/>
        <end position="416"/>
    </location>
</feature>
<name>A0A0G4HQZ9_9ALVE</name>
<dbReference type="PhylomeDB" id="A0A0G4HQZ9"/>
<dbReference type="AlphaFoldDB" id="A0A0G4HQZ9"/>
<dbReference type="Pfam" id="PF14234">
    <property type="entry name" value="DUF4336"/>
    <property type="match status" value="2"/>
</dbReference>
<keyword evidence="1" id="KW-0732">Signal</keyword>
<accession>A0A0G4HQZ9</accession>
<dbReference type="VEuPathDB" id="CryptoDB:Cvel_8058"/>
<dbReference type="PANTHER" id="PTHR33835:SF2">
    <property type="entry name" value="LYSINE-TRNA LIGASE"/>
    <property type="match status" value="1"/>
</dbReference>
<dbReference type="EMBL" id="CDMZ01003563">
    <property type="protein sequence ID" value="CEM46817.1"/>
    <property type="molecule type" value="Genomic_DNA"/>
</dbReference>
<evidence type="ECO:0000256" key="1">
    <source>
        <dbReference type="SAM" id="SignalP"/>
    </source>
</evidence>
<protein>
    <recommendedName>
        <fullName evidence="3">DUF4336 domain-containing protein</fullName>
    </recommendedName>
</protein>
<evidence type="ECO:0008006" key="3">
    <source>
        <dbReference type="Google" id="ProtNLM"/>
    </source>
</evidence>
<dbReference type="InterPro" id="IPR025638">
    <property type="entry name" value="DUF4336"/>
</dbReference>
<reference evidence="2" key="1">
    <citation type="submission" date="2014-11" db="EMBL/GenBank/DDBJ databases">
        <authorList>
            <person name="Otto D Thomas"/>
            <person name="Naeem Raeece"/>
        </authorList>
    </citation>
    <scope>NUCLEOTIDE SEQUENCE</scope>
</reference>
<feature type="signal peptide" evidence="1">
    <location>
        <begin position="1"/>
        <end position="31"/>
    </location>
</feature>
<gene>
    <name evidence="2" type="ORF">Cvel_8058</name>
</gene>
<sequence length="416" mass="46982">MTALLLSHATLIVASLIVLNTTSWQSHSASAFQLSGGRCRDAFRLDHPWPLFPKDRWRKLSRCSAFPWERPQSPQETAKEVDIVAITEEAKKGGARPKQEFFNPIWSPYVKRPTVRREVERDVWIFEQTLGILNVTEITRMTAIRLQEGGLFIYAPIAPTVECLELLQELSEPVKYIVLPVTAVEHKLFCKAFANIFSNAEVWVAPGQFSFPLPLPLGFRVDGVLTDDAEPPFSKEIKHATFSLDTAIGSSVEIACFHERSRTLLSADSIQFVDSSQRSEQRLTSSLQVFFLSAPAEVSWSGFFPGVPQAYTFCLDTHYVPPQLRAWVFETVPEAARRWVDKMGKWTFIRHISCHFDSPTPFTPQKLKEAFVFLYKPQSAEAERLLPAGSAPFIESVRGFLRDTIFRDAEGGRLGA</sequence>
<organism evidence="2">
    <name type="scientific">Chromera velia CCMP2878</name>
    <dbReference type="NCBI Taxonomy" id="1169474"/>
    <lineage>
        <taxon>Eukaryota</taxon>
        <taxon>Sar</taxon>
        <taxon>Alveolata</taxon>
        <taxon>Colpodellida</taxon>
        <taxon>Chromeraceae</taxon>
        <taxon>Chromera</taxon>
    </lineage>
</organism>
<proteinExistence type="predicted"/>
<dbReference type="PANTHER" id="PTHR33835">
    <property type="entry name" value="YALI0C07656P"/>
    <property type="match status" value="1"/>
</dbReference>